<name>A0ABU3N0N7_9SPHN</name>
<sequence length="392" mass="43459">MVRTENELSVRSRHGLLRDLVPIYSFYQLLPNLIALGLVLWLTLWLGHFPPIVTIVMMLAWVFQFVSRPYEMAIAKEQAAWLEAVLEAQGFYGRSDSDGRWRALGVPWWQRWPHLFIEFVPGDTVKVIAPRDVMESLRNSLELQEEHGELWFASEAQPFAFDVAEKEPEPQLPWQTKVPAAVLGAACVIAFFWTIFTSGTDGVTRWGLSASALSQRRFETILLHMFAHGGAMHLVMNMTLLAGVGPTLTARLGRHPLNWLRFVILFFLSGLSGAALYLALHPMGYVPMVGASGALYGLVGLLIRTSADGTSVLAVRSRQIRRVSWDLVKQNAFLFALLALIAWASGTAGGLAWEAHLGGFLFGLFVGPKLLPRTEATTSEGGLLSDTLMRAD</sequence>
<dbReference type="InterPro" id="IPR050925">
    <property type="entry name" value="Rhomboid_protease_S54"/>
</dbReference>
<feature type="transmembrane region" description="Helical" evidence="7">
    <location>
        <begin position="259"/>
        <end position="279"/>
    </location>
</feature>
<evidence type="ECO:0000256" key="2">
    <source>
        <dbReference type="ARBA" id="ARBA00009045"/>
    </source>
</evidence>
<comment type="subcellular location">
    <subcellularLocation>
        <location evidence="1">Membrane</location>
        <topology evidence="1">Multi-pass membrane protein</topology>
    </subcellularLocation>
</comment>
<dbReference type="PANTHER" id="PTHR43731">
    <property type="entry name" value="RHOMBOID PROTEASE"/>
    <property type="match status" value="1"/>
</dbReference>
<reference evidence="9" key="1">
    <citation type="submission" date="2022-04" db="EMBL/GenBank/DDBJ databases">
        <title>Tomato heritable bacteria conferring resistance against bacterial wilt.</title>
        <authorList>
            <person name="Yin J."/>
        </authorList>
    </citation>
    <scope>NUCLEOTIDE SEQUENCE</scope>
    <source>
        <strain evidence="9">Cra20</strain>
    </source>
</reference>
<evidence type="ECO:0000256" key="6">
    <source>
        <dbReference type="ARBA" id="ARBA00023136"/>
    </source>
</evidence>
<feature type="transmembrane region" description="Helical" evidence="7">
    <location>
        <begin position="178"/>
        <end position="196"/>
    </location>
</feature>
<dbReference type="Pfam" id="PF01694">
    <property type="entry name" value="Rhomboid"/>
    <property type="match status" value="1"/>
</dbReference>
<proteinExistence type="inferred from homology"/>
<feature type="domain" description="Peptidase S54 rhomboid" evidence="8">
    <location>
        <begin position="219"/>
        <end position="371"/>
    </location>
</feature>
<organism evidence="9">
    <name type="scientific">Sphingomonas psychrotolerans</name>
    <dbReference type="NCBI Taxonomy" id="1327635"/>
    <lineage>
        <taxon>Bacteria</taxon>
        <taxon>Pseudomonadati</taxon>
        <taxon>Pseudomonadota</taxon>
        <taxon>Alphaproteobacteria</taxon>
        <taxon>Sphingomonadales</taxon>
        <taxon>Sphingomonadaceae</taxon>
        <taxon>Sphingomonas</taxon>
    </lineage>
</organism>
<accession>A0ABU3N0N7</accession>
<gene>
    <name evidence="9" type="ORF">MZO42_05360</name>
</gene>
<keyword evidence="9" id="KW-0645">Protease</keyword>
<dbReference type="InterPro" id="IPR022764">
    <property type="entry name" value="Peptidase_S54_rhomboid_dom"/>
</dbReference>
<feature type="transmembrane region" description="Helical" evidence="7">
    <location>
        <begin position="323"/>
        <end position="344"/>
    </location>
</feature>
<comment type="caution">
    <text evidence="9">The sequence shown here is derived from an EMBL/GenBank/DDBJ whole genome shotgun (WGS) entry which is preliminary data.</text>
</comment>
<dbReference type="SUPFAM" id="SSF144091">
    <property type="entry name" value="Rhomboid-like"/>
    <property type="match status" value="1"/>
</dbReference>
<evidence type="ECO:0000256" key="3">
    <source>
        <dbReference type="ARBA" id="ARBA00022692"/>
    </source>
</evidence>
<dbReference type="GO" id="GO:0008233">
    <property type="term" value="F:peptidase activity"/>
    <property type="evidence" value="ECO:0007669"/>
    <property type="project" value="UniProtKB-KW"/>
</dbReference>
<comment type="similarity">
    <text evidence="2">Belongs to the peptidase S54 family.</text>
</comment>
<feature type="transmembrane region" description="Helical" evidence="7">
    <location>
        <begin position="221"/>
        <end position="247"/>
    </location>
</feature>
<dbReference type="Gene3D" id="1.20.1540.10">
    <property type="entry name" value="Rhomboid-like"/>
    <property type="match status" value="1"/>
</dbReference>
<feature type="transmembrane region" description="Helical" evidence="7">
    <location>
        <begin position="285"/>
        <end position="303"/>
    </location>
</feature>
<keyword evidence="4" id="KW-0378">Hydrolase</keyword>
<keyword evidence="6 7" id="KW-0472">Membrane</keyword>
<evidence type="ECO:0000313" key="9">
    <source>
        <dbReference type="EMBL" id="MDT8758119.1"/>
    </source>
</evidence>
<protein>
    <submittedName>
        <fullName evidence="9">Rhomboid family intramembrane serine protease</fullName>
    </submittedName>
</protein>
<dbReference type="InterPro" id="IPR035952">
    <property type="entry name" value="Rhomboid-like_sf"/>
</dbReference>
<feature type="transmembrane region" description="Helical" evidence="7">
    <location>
        <begin position="48"/>
        <end position="66"/>
    </location>
</feature>
<feature type="transmembrane region" description="Helical" evidence="7">
    <location>
        <begin position="21"/>
        <end position="42"/>
    </location>
</feature>
<keyword evidence="5 7" id="KW-1133">Transmembrane helix</keyword>
<dbReference type="EMBL" id="JALMLT010000001">
    <property type="protein sequence ID" value="MDT8758119.1"/>
    <property type="molecule type" value="Genomic_DNA"/>
</dbReference>
<evidence type="ECO:0000259" key="8">
    <source>
        <dbReference type="Pfam" id="PF01694"/>
    </source>
</evidence>
<dbReference type="GO" id="GO:0006508">
    <property type="term" value="P:proteolysis"/>
    <property type="evidence" value="ECO:0007669"/>
    <property type="project" value="UniProtKB-KW"/>
</dbReference>
<keyword evidence="3 7" id="KW-0812">Transmembrane</keyword>
<evidence type="ECO:0000256" key="7">
    <source>
        <dbReference type="SAM" id="Phobius"/>
    </source>
</evidence>
<dbReference type="PANTHER" id="PTHR43731:SF14">
    <property type="entry name" value="PRESENILIN-ASSOCIATED RHOMBOID-LIKE PROTEIN, MITOCHONDRIAL"/>
    <property type="match status" value="1"/>
</dbReference>
<evidence type="ECO:0000256" key="1">
    <source>
        <dbReference type="ARBA" id="ARBA00004141"/>
    </source>
</evidence>
<evidence type="ECO:0000256" key="4">
    <source>
        <dbReference type="ARBA" id="ARBA00022801"/>
    </source>
</evidence>
<evidence type="ECO:0000256" key="5">
    <source>
        <dbReference type="ARBA" id="ARBA00022989"/>
    </source>
</evidence>